<dbReference type="EMBL" id="JABFAA010000002">
    <property type="protein sequence ID" value="MBA0676278.1"/>
    <property type="molecule type" value="Genomic_DNA"/>
</dbReference>
<comment type="caution">
    <text evidence="2">The sequence shown here is derived from an EMBL/GenBank/DDBJ whole genome shotgun (WGS) entry which is preliminary data.</text>
</comment>
<feature type="non-terminal residue" evidence="2">
    <location>
        <position position="70"/>
    </location>
</feature>
<protein>
    <submittedName>
        <fullName evidence="2">Uncharacterized protein</fullName>
    </submittedName>
</protein>
<evidence type="ECO:0000313" key="3">
    <source>
        <dbReference type="Proteomes" id="UP000593577"/>
    </source>
</evidence>
<evidence type="ECO:0000313" key="2">
    <source>
        <dbReference type="EMBL" id="MBA0676278.1"/>
    </source>
</evidence>
<name>A0A7J8WMJ3_GOSAI</name>
<sequence>MKRKLVANLSHRQSLILMLSLELILAKPNLKITICFGIAYNDCYQLFFSEKMVLLRSSPACRILTMLHSY</sequence>
<dbReference type="AlphaFoldDB" id="A0A7J8WMJ3"/>
<keyword evidence="1" id="KW-0732">Signal</keyword>
<reference evidence="2 3" key="1">
    <citation type="journal article" date="2019" name="Genome Biol. Evol.">
        <title>Insights into the evolution of the New World diploid cottons (Gossypium, subgenus Houzingenia) based on genome sequencing.</title>
        <authorList>
            <person name="Grover C.E."/>
            <person name="Arick M.A. 2nd"/>
            <person name="Thrash A."/>
            <person name="Conover J.L."/>
            <person name="Sanders W.S."/>
            <person name="Peterson D.G."/>
            <person name="Frelichowski J.E."/>
            <person name="Scheffler J.A."/>
            <person name="Scheffler B.E."/>
            <person name="Wendel J.F."/>
        </authorList>
    </citation>
    <scope>NUCLEOTIDE SEQUENCE [LARGE SCALE GENOMIC DNA]</scope>
    <source>
        <strain evidence="2">185</strain>
        <tissue evidence="2">Leaf</tissue>
    </source>
</reference>
<evidence type="ECO:0000256" key="1">
    <source>
        <dbReference type="SAM" id="SignalP"/>
    </source>
</evidence>
<dbReference type="Proteomes" id="UP000593577">
    <property type="component" value="Unassembled WGS sequence"/>
</dbReference>
<proteinExistence type="predicted"/>
<gene>
    <name evidence="2" type="ORF">Goari_017768</name>
</gene>
<organism evidence="2 3">
    <name type="scientific">Gossypium aridum</name>
    <name type="common">American cotton</name>
    <name type="synonym">Erioxylum aridum</name>
    <dbReference type="NCBI Taxonomy" id="34290"/>
    <lineage>
        <taxon>Eukaryota</taxon>
        <taxon>Viridiplantae</taxon>
        <taxon>Streptophyta</taxon>
        <taxon>Embryophyta</taxon>
        <taxon>Tracheophyta</taxon>
        <taxon>Spermatophyta</taxon>
        <taxon>Magnoliopsida</taxon>
        <taxon>eudicotyledons</taxon>
        <taxon>Gunneridae</taxon>
        <taxon>Pentapetalae</taxon>
        <taxon>rosids</taxon>
        <taxon>malvids</taxon>
        <taxon>Malvales</taxon>
        <taxon>Malvaceae</taxon>
        <taxon>Malvoideae</taxon>
        <taxon>Gossypium</taxon>
    </lineage>
</organism>
<feature type="chain" id="PRO_5029564695" evidence="1">
    <location>
        <begin position="27"/>
        <end position="70"/>
    </location>
</feature>
<feature type="signal peptide" evidence="1">
    <location>
        <begin position="1"/>
        <end position="26"/>
    </location>
</feature>
<accession>A0A7J8WMJ3</accession>
<keyword evidence="3" id="KW-1185">Reference proteome</keyword>